<dbReference type="STRING" id="406100.SAMN04488052_104346"/>
<gene>
    <name evidence="1" type="ORF">SAMN04488052_104346</name>
</gene>
<accession>A0A1H8TPL0</accession>
<evidence type="ECO:0008006" key="3">
    <source>
        <dbReference type="Google" id="ProtNLM"/>
    </source>
</evidence>
<evidence type="ECO:0000313" key="2">
    <source>
        <dbReference type="Proteomes" id="UP000199657"/>
    </source>
</evidence>
<evidence type="ECO:0000313" key="1">
    <source>
        <dbReference type="EMBL" id="SEO92554.1"/>
    </source>
</evidence>
<organism evidence="1 2">
    <name type="scientific">Aquisalimonas asiatica</name>
    <dbReference type="NCBI Taxonomy" id="406100"/>
    <lineage>
        <taxon>Bacteria</taxon>
        <taxon>Pseudomonadati</taxon>
        <taxon>Pseudomonadota</taxon>
        <taxon>Gammaproteobacteria</taxon>
        <taxon>Chromatiales</taxon>
        <taxon>Ectothiorhodospiraceae</taxon>
        <taxon>Aquisalimonas</taxon>
    </lineage>
</organism>
<dbReference type="RefSeq" id="WP_091643841.1">
    <property type="nucleotide sequence ID" value="NZ_FOEG01000004.1"/>
</dbReference>
<sequence>MNRDSTIPSLLHGPDGIGGELRQYVQTHGVEAIACRLLRELDNERQKVDHQRRESRVPEHIKQWAYVLQAYCRRHRYQPPTELMELTFEALELVEQKPAADLTQRLRLPAGVRDRPGFIEASRRDGEADAAGSPLSVKALADDLGVSRDTIRRWRERPEYNARREFAAMSLRYWQQHSNE</sequence>
<name>A0A1H8TPL0_9GAMM</name>
<keyword evidence="2" id="KW-1185">Reference proteome</keyword>
<dbReference type="EMBL" id="FOEG01000004">
    <property type="protein sequence ID" value="SEO92554.1"/>
    <property type="molecule type" value="Genomic_DNA"/>
</dbReference>
<dbReference type="Proteomes" id="UP000199657">
    <property type="component" value="Unassembled WGS sequence"/>
</dbReference>
<reference evidence="1 2" key="1">
    <citation type="submission" date="2016-10" db="EMBL/GenBank/DDBJ databases">
        <authorList>
            <person name="de Groot N.N."/>
        </authorList>
    </citation>
    <scope>NUCLEOTIDE SEQUENCE [LARGE SCALE GENOMIC DNA]</scope>
    <source>
        <strain evidence="1 2">CGMCC 1.6291</strain>
    </source>
</reference>
<protein>
    <recommendedName>
        <fullName evidence="3">Homeodomain-like domain-containing protein</fullName>
    </recommendedName>
</protein>
<proteinExistence type="predicted"/>
<dbReference type="AlphaFoldDB" id="A0A1H8TPL0"/>
<dbReference type="OrthoDB" id="2375382at2"/>